<keyword evidence="1" id="KW-0472">Membrane</keyword>
<evidence type="ECO:0000313" key="3">
    <source>
        <dbReference type="Proteomes" id="UP000238762"/>
    </source>
</evidence>
<feature type="transmembrane region" description="Helical" evidence="1">
    <location>
        <begin position="35"/>
        <end position="56"/>
    </location>
</feature>
<keyword evidence="1" id="KW-0812">Transmembrane</keyword>
<organism evidence="2 3">
    <name type="scientific">Merismopedia glauca CCAP 1448/3</name>
    <dbReference type="NCBI Taxonomy" id="1296344"/>
    <lineage>
        <taxon>Bacteria</taxon>
        <taxon>Bacillati</taxon>
        <taxon>Cyanobacteriota</taxon>
        <taxon>Cyanophyceae</taxon>
        <taxon>Synechococcales</taxon>
        <taxon>Merismopediaceae</taxon>
        <taxon>Merismopedia</taxon>
    </lineage>
</organism>
<comment type="caution">
    <text evidence="2">The sequence shown here is derived from an EMBL/GenBank/DDBJ whole genome shotgun (WGS) entry which is preliminary data.</text>
</comment>
<accession>A0A2T1BYR4</accession>
<protein>
    <recommendedName>
        <fullName evidence="4">Zinc ribbon domain-containing protein</fullName>
    </recommendedName>
</protein>
<gene>
    <name evidence="2" type="ORF">C7B64_20155</name>
</gene>
<name>A0A2T1BYR4_9CYAN</name>
<evidence type="ECO:0008006" key="4">
    <source>
        <dbReference type="Google" id="ProtNLM"/>
    </source>
</evidence>
<sequence>MALVPCKECGTLNSSDAEICLSCEYPIRGRSKTNWLKWVAIILALMLGLPVVLATIDIAKTGLQPQSSQPTGR</sequence>
<evidence type="ECO:0000256" key="1">
    <source>
        <dbReference type="SAM" id="Phobius"/>
    </source>
</evidence>
<dbReference type="RefSeq" id="WP_106290729.1">
    <property type="nucleotide sequence ID" value="NZ_CAWNTC010000166.1"/>
</dbReference>
<evidence type="ECO:0000313" key="2">
    <source>
        <dbReference type="EMBL" id="PSB01084.1"/>
    </source>
</evidence>
<proteinExistence type="predicted"/>
<keyword evidence="3" id="KW-1185">Reference proteome</keyword>
<reference evidence="2 3" key="2">
    <citation type="submission" date="2018-03" db="EMBL/GenBank/DDBJ databases">
        <title>The ancient ancestry and fast evolution of plastids.</title>
        <authorList>
            <person name="Moore K.R."/>
            <person name="Magnabosco C."/>
            <person name="Momper L."/>
            <person name="Gold D.A."/>
            <person name="Bosak T."/>
            <person name="Fournier G.P."/>
        </authorList>
    </citation>
    <scope>NUCLEOTIDE SEQUENCE [LARGE SCALE GENOMIC DNA]</scope>
    <source>
        <strain evidence="2 3">CCAP 1448/3</strain>
    </source>
</reference>
<dbReference type="AlphaFoldDB" id="A0A2T1BYR4"/>
<reference evidence="2 3" key="1">
    <citation type="submission" date="2018-02" db="EMBL/GenBank/DDBJ databases">
        <authorList>
            <person name="Cohen D.B."/>
            <person name="Kent A.D."/>
        </authorList>
    </citation>
    <scope>NUCLEOTIDE SEQUENCE [LARGE SCALE GENOMIC DNA]</scope>
    <source>
        <strain evidence="2 3">CCAP 1448/3</strain>
    </source>
</reference>
<dbReference type="OrthoDB" id="516639at2"/>
<dbReference type="Proteomes" id="UP000238762">
    <property type="component" value="Unassembled WGS sequence"/>
</dbReference>
<keyword evidence="1" id="KW-1133">Transmembrane helix</keyword>
<dbReference type="EMBL" id="PVWJ01000132">
    <property type="protein sequence ID" value="PSB01084.1"/>
    <property type="molecule type" value="Genomic_DNA"/>
</dbReference>